<evidence type="ECO:0000256" key="1">
    <source>
        <dbReference type="SAM" id="MobiDB-lite"/>
    </source>
</evidence>
<keyword evidence="2" id="KW-1133">Transmembrane helix</keyword>
<keyword evidence="2" id="KW-0472">Membrane</keyword>
<keyword evidence="2" id="KW-0812">Transmembrane</keyword>
<proteinExistence type="predicted"/>
<feature type="region of interest" description="Disordered" evidence="1">
    <location>
        <begin position="1"/>
        <end position="28"/>
    </location>
</feature>
<evidence type="ECO:0008006" key="5">
    <source>
        <dbReference type="Google" id="ProtNLM"/>
    </source>
</evidence>
<dbReference type="Proteomes" id="UP001215598">
    <property type="component" value="Unassembled WGS sequence"/>
</dbReference>
<dbReference type="AlphaFoldDB" id="A0AAD7MS15"/>
<comment type="caution">
    <text evidence="3">The sequence shown here is derived from an EMBL/GenBank/DDBJ whole genome shotgun (WGS) entry which is preliminary data.</text>
</comment>
<evidence type="ECO:0000313" key="4">
    <source>
        <dbReference type="Proteomes" id="UP001215598"/>
    </source>
</evidence>
<evidence type="ECO:0000313" key="3">
    <source>
        <dbReference type="EMBL" id="KAJ7730164.1"/>
    </source>
</evidence>
<name>A0AAD7MS15_9AGAR</name>
<accession>A0AAD7MS15</accession>
<organism evidence="3 4">
    <name type="scientific">Mycena metata</name>
    <dbReference type="NCBI Taxonomy" id="1033252"/>
    <lineage>
        <taxon>Eukaryota</taxon>
        <taxon>Fungi</taxon>
        <taxon>Dikarya</taxon>
        <taxon>Basidiomycota</taxon>
        <taxon>Agaricomycotina</taxon>
        <taxon>Agaricomycetes</taxon>
        <taxon>Agaricomycetidae</taxon>
        <taxon>Agaricales</taxon>
        <taxon>Marasmiineae</taxon>
        <taxon>Mycenaceae</taxon>
        <taxon>Mycena</taxon>
    </lineage>
</organism>
<keyword evidence="4" id="KW-1185">Reference proteome</keyword>
<reference evidence="3" key="1">
    <citation type="submission" date="2023-03" db="EMBL/GenBank/DDBJ databases">
        <title>Massive genome expansion in bonnet fungi (Mycena s.s.) driven by repeated elements and novel gene families across ecological guilds.</title>
        <authorList>
            <consortium name="Lawrence Berkeley National Laboratory"/>
            <person name="Harder C.B."/>
            <person name="Miyauchi S."/>
            <person name="Viragh M."/>
            <person name="Kuo A."/>
            <person name="Thoen E."/>
            <person name="Andreopoulos B."/>
            <person name="Lu D."/>
            <person name="Skrede I."/>
            <person name="Drula E."/>
            <person name="Henrissat B."/>
            <person name="Morin E."/>
            <person name="Kohler A."/>
            <person name="Barry K."/>
            <person name="LaButti K."/>
            <person name="Morin E."/>
            <person name="Salamov A."/>
            <person name="Lipzen A."/>
            <person name="Mereny Z."/>
            <person name="Hegedus B."/>
            <person name="Baldrian P."/>
            <person name="Stursova M."/>
            <person name="Weitz H."/>
            <person name="Taylor A."/>
            <person name="Grigoriev I.V."/>
            <person name="Nagy L.G."/>
            <person name="Martin F."/>
            <person name="Kauserud H."/>
        </authorList>
    </citation>
    <scope>NUCLEOTIDE SEQUENCE</scope>
    <source>
        <strain evidence="3">CBHHK182m</strain>
    </source>
</reference>
<gene>
    <name evidence="3" type="ORF">B0H16DRAFT_1329982</name>
</gene>
<evidence type="ECO:0000256" key="2">
    <source>
        <dbReference type="SAM" id="Phobius"/>
    </source>
</evidence>
<dbReference type="EMBL" id="JARKIB010000161">
    <property type="protein sequence ID" value="KAJ7730164.1"/>
    <property type="molecule type" value="Genomic_DNA"/>
</dbReference>
<feature type="transmembrane region" description="Helical" evidence="2">
    <location>
        <begin position="49"/>
        <end position="68"/>
    </location>
</feature>
<feature type="compositionally biased region" description="Polar residues" evidence="1">
    <location>
        <begin position="1"/>
        <end position="12"/>
    </location>
</feature>
<protein>
    <recommendedName>
        <fullName evidence="5">Ubiquitin 3 binding protein But2 C-terminal domain-containing protein</fullName>
    </recommendedName>
</protein>
<sequence length="277" mass="30691">MATYTPLLSSPPASDVQDDEWGSPAPKREATQPLFSSLLRRIAETADRTVCFVFVACLISLASLAWNISLSLSPPLSSAPSSTRLRYPNPYIGLEHAVLTDISPPAPIVNFPLVLAQINSSSPKSVYLQQPRTLTTFGMIYPQEREFFVDEKVSTITQFRTLDFRMERCIAVLEIPSPADVHDFPNNTVALSDIAPSLEIWLLDAADDIDQHTLSWVTRPRRTRLLSTMAVRPGHNLLESPPFTCPARTLVTLEIGCSTPGCRLGFRQDKKSPRLGE</sequence>